<protein>
    <submittedName>
        <fullName evidence="2">Membrane protein</fullName>
    </submittedName>
</protein>
<dbReference type="Pfam" id="PF11127">
    <property type="entry name" value="YgaP-like_TM"/>
    <property type="match status" value="1"/>
</dbReference>
<dbReference type="RefSeq" id="WP_286336163.1">
    <property type="nucleotide sequence ID" value="NZ_AP027370.1"/>
</dbReference>
<feature type="domain" description="Inner membrane protein YgaP-like transmembrane" evidence="1">
    <location>
        <begin position="4"/>
        <end position="60"/>
    </location>
</feature>
<dbReference type="EMBL" id="AP027370">
    <property type="protein sequence ID" value="BDY13196.1"/>
    <property type="molecule type" value="Genomic_DNA"/>
</dbReference>
<keyword evidence="3" id="KW-1185">Reference proteome</keyword>
<accession>A0ABM8FLH9</accession>
<name>A0ABM8FLH9_9BACT</name>
<dbReference type="Proteomes" id="UP001321445">
    <property type="component" value="Chromosome"/>
</dbReference>
<evidence type="ECO:0000313" key="2">
    <source>
        <dbReference type="EMBL" id="BDY13196.1"/>
    </source>
</evidence>
<sequence>MACQMGEQDRLSRITAGIILVGFAMISGNPVGWFGIIPLATGIIGWCPLYGPLGIDTCKTEHDGHGHH</sequence>
<proteinExistence type="predicted"/>
<evidence type="ECO:0000313" key="3">
    <source>
        <dbReference type="Proteomes" id="UP001321445"/>
    </source>
</evidence>
<gene>
    <name evidence="2" type="ORF">HCR_15080</name>
</gene>
<evidence type="ECO:0000259" key="1">
    <source>
        <dbReference type="Pfam" id="PF11127"/>
    </source>
</evidence>
<organism evidence="2 3">
    <name type="scientific">Hydrogenimonas cancrithermarum</name>
    <dbReference type="NCBI Taxonomy" id="2993563"/>
    <lineage>
        <taxon>Bacteria</taxon>
        <taxon>Pseudomonadati</taxon>
        <taxon>Campylobacterota</taxon>
        <taxon>Epsilonproteobacteria</taxon>
        <taxon>Campylobacterales</taxon>
        <taxon>Hydrogenimonadaceae</taxon>
        <taxon>Hydrogenimonas</taxon>
    </lineage>
</organism>
<reference evidence="2 3" key="1">
    <citation type="submission" date="2023-03" db="EMBL/GenBank/DDBJ databases">
        <title>Description of Hydrogenimonas sp. ISO32.</title>
        <authorList>
            <person name="Mino S."/>
            <person name="Fukazawa S."/>
            <person name="Sawabe T."/>
        </authorList>
    </citation>
    <scope>NUCLEOTIDE SEQUENCE [LARGE SCALE GENOMIC DNA]</scope>
    <source>
        <strain evidence="2 3">ISO32</strain>
    </source>
</reference>
<dbReference type="InterPro" id="IPR021309">
    <property type="entry name" value="YgaP-like_TM"/>
</dbReference>